<dbReference type="PRINTS" id="PR01264">
    <property type="entry name" value="MECHCHANNEL"/>
</dbReference>
<dbReference type="NCBIfam" id="TIGR00220">
    <property type="entry name" value="mscL"/>
    <property type="match status" value="1"/>
</dbReference>
<dbReference type="InterPro" id="IPR001185">
    <property type="entry name" value="MS_channel"/>
</dbReference>
<comment type="caution">
    <text evidence="10">The sequence shown here is derived from an EMBL/GenBank/DDBJ whole genome shotgun (WGS) entry which is preliminary data.</text>
</comment>
<keyword evidence="7 9" id="KW-0472">Membrane</keyword>
<keyword evidence="6" id="KW-0406">Ion transport</keyword>
<keyword evidence="5 9" id="KW-1133">Transmembrane helix</keyword>
<keyword evidence="3" id="KW-1003">Cell membrane</keyword>
<comment type="subcellular location">
    <subcellularLocation>
        <location evidence="1">Membrane</location>
        <topology evidence="1">Multi-pass membrane protein</topology>
    </subcellularLocation>
</comment>
<evidence type="ECO:0000256" key="9">
    <source>
        <dbReference type="SAM" id="Phobius"/>
    </source>
</evidence>
<dbReference type="AlphaFoldDB" id="A0A261Y7H7"/>
<accession>A0A261Y7H7</accession>
<dbReference type="EMBL" id="MVBO01000003">
    <property type="protein sequence ID" value="OZJ06549.1"/>
    <property type="molecule type" value="Genomic_DNA"/>
</dbReference>
<evidence type="ECO:0000313" key="10">
    <source>
        <dbReference type="EMBL" id="OZJ06549.1"/>
    </source>
</evidence>
<dbReference type="GO" id="GO:0008381">
    <property type="term" value="F:mechanosensitive monoatomic ion channel activity"/>
    <property type="evidence" value="ECO:0007669"/>
    <property type="project" value="InterPro"/>
</dbReference>
<dbReference type="PANTHER" id="PTHR30266:SF2">
    <property type="entry name" value="LARGE-CONDUCTANCE MECHANOSENSITIVE CHANNEL"/>
    <property type="match status" value="1"/>
</dbReference>
<keyword evidence="2" id="KW-0813">Transport</keyword>
<feature type="transmembrane region" description="Helical" evidence="9">
    <location>
        <begin position="112"/>
        <end position="133"/>
    </location>
</feature>
<evidence type="ECO:0000256" key="1">
    <source>
        <dbReference type="ARBA" id="ARBA00004141"/>
    </source>
</evidence>
<evidence type="ECO:0000256" key="2">
    <source>
        <dbReference type="ARBA" id="ARBA00022448"/>
    </source>
</evidence>
<evidence type="ECO:0000313" key="11">
    <source>
        <dbReference type="Proteomes" id="UP000242875"/>
    </source>
</evidence>
<proteinExistence type="predicted"/>
<dbReference type="SUPFAM" id="SSF81330">
    <property type="entry name" value="Gated mechanosensitive channel"/>
    <property type="match status" value="1"/>
</dbReference>
<dbReference type="GO" id="GO:0016020">
    <property type="term" value="C:membrane"/>
    <property type="evidence" value="ECO:0007669"/>
    <property type="project" value="UniProtKB-SubCell"/>
</dbReference>
<evidence type="ECO:0000256" key="7">
    <source>
        <dbReference type="ARBA" id="ARBA00023136"/>
    </source>
</evidence>
<keyword evidence="8" id="KW-0407">Ion channel</keyword>
<keyword evidence="11" id="KW-1185">Reference proteome</keyword>
<evidence type="ECO:0000256" key="6">
    <source>
        <dbReference type="ARBA" id="ARBA00023065"/>
    </source>
</evidence>
<evidence type="ECO:0000256" key="5">
    <source>
        <dbReference type="ARBA" id="ARBA00022989"/>
    </source>
</evidence>
<evidence type="ECO:0000256" key="3">
    <source>
        <dbReference type="ARBA" id="ARBA00022475"/>
    </source>
</evidence>
<dbReference type="Pfam" id="PF01741">
    <property type="entry name" value="MscL"/>
    <property type="match status" value="1"/>
</dbReference>
<evidence type="ECO:0000256" key="4">
    <source>
        <dbReference type="ARBA" id="ARBA00022692"/>
    </source>
</evidence>
<reference evidence="10 11" key="1">
    <citation type="journal article" date="2017" name="Mycologia">
        <title>Bifiguratus adelaidae, gen. et sp. nov., a new member of Mucoromycotina in endophytic and soil-dwelling habitats.</title>
        <authorList>
            <person name="Torres-Cruz T.J."/>
            <person name="Billingsley Tobias T.L."/>
            <person name="Almatruk M."/>
            <person name="Hesse C."/>
            <person name="Kuske C.R."/>
            <person name="Desiro A."/>
            <person name="Benucci G.M."/>
            <person name="Bonito G."/>
            <person name="Stajich J.E."/>
            <person name="Dunlap C."/>
            <person name="Arnold A.E."/>
            <person name="Porras-Alfaro A."/>
        </authorList>
    </citation>
    <scope>NUCLEOTIDE SEQUENCE [LARGE SCALE GENOMIC DNA]</scope>
    <source>
        <strain evidence="10 11">AZ0501</strain>
    </source>
</reference>
<dbReference type="InterPro" id="IPR036019">
    <property type="entry name" value="MscL_channel"/>
</dbReference>
<dbReference type="Gene3D" id="1.10.1200.120">
    <property type="entry name" value="Large-conductance mechanosensitive channel, MscL, domain 1"/>
    <property type="match status" value="1"/>
</dbReference>
<sequence length="185" mass="20377">MPRLSLDSAEEGFFHTGGAVYHNISSLWAEFMDFIDNGNVLGLAVGIMLGSSFQSVVTSAVDDILMPPIGLGLGNNFANLFLVLQPGQNGTSYNTIQQAKEDGAVTWNYGRFLQVSLNFIVLSFILFWLVRLISKIGREDIMKPKKKCPYCRTSIPQKATKCSACGSWVEERKDSGSSKQARDDL</sequence>
<dbReference type="OrthoDB" id="10010920at2759"/>
<dbReference type="InterPro" id="IPR037673">
    <property type="entry name" value="MSC/AndL"/>
</dbReference>
<evidence type="ECO:0008006" key="12">
    <source>
        <dbReference type="Google" id="ProtNLM"/>
    </source>
</evidence>
<organism evidence="10 11">
    <name type="scientific">Bifiguratus adelaidae</name>
    <dbReference type="NCBI Taxonomy" id="1938954"/>
    <lineage>
        <taxon>Eukaryota</taxon>
        <taxon>Fungi</taxon>
        <taxon>Fungi incertae sedis</taxon>
        <taxon>Mucoromycota</taxon>
        <taxon>Mucoromycotina</taxon>
        <taxon>Endogonomycetes</taxon>
        <taxon>Endogonales</taxon>
        <taxon>Endogonales incertae sedis</taxon>
        <taxon>Bifiguratus</taxon>
    </lineage>
</organism>
<dbReference type="Proteomes" id="UP000242875">
    <property type="component" value="Unassembled WGS sequence"/>
</dbReference>
<protein>
    <recommendedName>
        <fullName evidence="12">Large-conductance mechanosensitive channel</fullName>
    </recommendedName>
</protein>
<name>A0A261Y7H7_9FUNG</name>
<keyword evidence="4 9" id="KW-0812">Transmembrane</keyword>
<gene>
    <name evidence="10" type="ORF">BZG36_00527</name>
</gene>
<dbReference type="PANTHER" id="PTHR30266">
    <property type="entry name" value="MECHANOSENSITIVE CHANNEL MSCL"/>
    <property type="match status" value="1"/>
</dbReference>
<evidence type="ECO:0000256" key="8">
    <source>
        <dbReference type="ARBA" id="ARBA00023303"/>
    </source>
</evidence>